<name>A0A5D3DY45_CUCMM</name>
<evidence type="ECO:0000313" key="12">
    <source>
        <dbReference type="Proteomes" id="UP000321393"/>
    </source>
</evidence>
<organism evidence="11 13">
    <name type="scientific">Cucumis melo var. makuwa</name>
    <name type="common">Oriental melon</name>
    <dbReference type="NCBI Taxonomy" id="1194695"/>
    <lineage>
        <taxon>Eukaryota</taxon>
        <taxon>Viridiplantae</taxon>
        <taxon>Streptophyta</taxon>
        <taxon>Embryophyta</taxon>
        <taxon>Tracheophyta</taxon>
        <taxon>Spermatophyta</taxon>
        <taxon>Magnoliopsida</taxon>
        <taxon>eudicotyledons</taxon>
        <taxon>Gunneridae</taxon>
        <taxon>Pentapetalae</taxon>
        <taxon>rosids</taxon>
        <taxon>fabids</taxon>
        <taxon>Cucurbitales</taxon>
        <taxon>Cucurbitaceae</taxon>
        <taxon>Benincaseae</taxon>
        <taxon>Cucumis</taxon>
    </lineage>
</organism>
<accession>A0A5D3DY45</accession>
<evidence type="ECO:0000256" key="1">
    <source>
        <dbReference type="ARBA" id="ARBA00004123"/>
    </source>
</evidence>
<dbReference type="OrthoDB" id="166907at2759"/>
<evidence type="ECO:0000256" key="7">
    <source>
        <dbReference type="ARBA" id="ARBA00022694"/>
    </source>
</evidence>
<keyword evidence="8" id="KW-0539">Nucleus</keyword>
<evidence type="ECO:0000313" key="10">
    <source>
        <dbReference type="EMBL" id="KAA0048462.1"/>
    </source>
</evidence>
<protein>
    <recommendedName>
        <fullName evidence="5">Elongator complex protein 5</fullName>
    </recommendedName>
</protein>
<dbReference type="PANTHER" id="PTHR15641:SF1">
    <property type="entry name" value="ELONGATOR COMPLEX PROTEIN 5"/>
    <property type="match status" value="1"/>
</dbReference>
<dbReference type="Proteomes" id="UP000321393">
    <property type="component" value="Unassembled WGS sequence"/>
</dbReference>
<dbReference type="InterPro" id="IPR019519">
    <property type="entry name" value="Elp5"/>
</dbReference>
<reference evidence="12 13" key="1">
    <citation type="submission" date="2019-08" db="EMBL/GenBank/DDBJ databases">
        <title>Draft genome sequences of two oriental melons (Cucumis melo L. var makuwa).</title>
        <authorList>
            <person name="Kwon S.-Y."/>
        </authorList>
    </citation>
    <scope>NUCLEOTIDE SEQUENCE [LARGE SCALE GENOMIC DNA]</scope>
    <source>
        <strain evidence="13">cv. Chang Bougi</strain>
        <strain evidence="12">cv. SW 3</strain>
        <tissue evidence="11">Leaf</tissue>
    </source>
</reference>
<dbReference type="EMBL" id="SSTD01002133">
    <property type="protein sequence ID" value="TYK28259.1"/>
    <property type="molecule type" value="Genomic_DNA"/>
</dbReference>
<evidence type="ECO:0000256" key="3">
    <source>
        <dbReference type="ARBA" id="ARBA00005043"/>
    </source>
</evidence>
<gene>
    <name evidence="11" type="ORF">E5676_scaffold600G00650</name>
    <name evidence="10" type="ORF">E6C27_scaffold61G00630</name>
</gene>
<evidence type="ECO:0000256" key="5">
    <source>
        <dbReference type="ARBA" id="ARBA00020264"/>
    </source>
</evidence>
<comment type="pathway">
    <text evidence="3">tRNA modification; 5-methoxycarbonylmethyl-2-thiouridine-tRNA biosynthesis.</text>
</comment>
<dbReference type="GO" id="GO:0002098">
    <property type="term" value="P:tRNA wobble uridine modification"/>
    <property type="evidence" value="ECO:0007669"/>
    <property type="project" value="InterPro"/>
</dbReference>
<dbReference type="GO" id="GO:0033588">
    <property type="term" value="C:elongator holoenzyme complex"/>
    <property type="evidence" value="ECO:0007669"/>
    <property type="project" value="InterPro"/>
</dbReference>
<dbReference type="STRING" id="1194695.A0A5D3DY45"/>
<keyword evidence="6" id="KW-0963">Cytoplasm</keyword>
<dbReference type="GO" id="GO:0000049">
    <property type="term" value="F:tRNA binding"/>
    <property type="evidence" value="ECO:0007669"/>
    <property type="project" value="TreeGrafter"/>
</dbReference>
<evidence type="ECO:0000256" key="6">
    <source>
        <dbReference type="ARBA" id="ARBA00022490"/>
    </source>
</evidence>
<dbReference type="UniPathway" id="UPA00988"/>
<evidence type="ECO:0000256" key="8">
    <source>
        <dbReference type="ARBA" id="ARBA00023242"/>
    </source>
</evidence>
<sequence>MARTIFAGLKRSKCFLRDVTNSVETFSSLMEVFYEVCLEEDHTSAMNGLTTPATDSATFGARRPTHDSEKNNRKHIPICEHCKKSDTLRISVGIFMVAIPSPPSTLGARVPLLCQSKISENDRSDIAIPDDMGGKDSIDETDVRAEISGPAKNTQFVTMFPMRVYHHSPEPSQPAFVAKPNTVRILLSVAMDKDWLLYQLDVKNTSLNEDLEEEVDDIVLFGDDTAEMIQQKVMGNKFEIKDLENLKYFLGMEVCWDVVLLIPLLNLTVNWEIQVTNMLRYSSISALAGLLSSLRSNDSVSSTFWLVHEDLHEEKVIAALEYMSSIVATLEALTPPPYESRSNVDNSYLERRSTKGRFHVRIKRRNGRVRVISEDFNVELAGIKFTSISSEDAVINQVLIPKVQFNLQLSEKELNDRARVVLPFEHQGTGKPIQIYDGRRSLSESKDDNIPLMSNEKGNDDGWGKGEIVYFRDSDDEMPDSDEDPDDDLDI</sequence>
<feature type="region of interest" description="Disordered" evidence="9">
    <location>
        <begin position="49"/>
        <end position="72"/>
    </location>
</feature>
<comment type="subcellular location">
    <subcellularLocation>
        <location evidence="2">Cytoplasm</location>
    </subcellularLocation>
    <subcellularLocation>
        <location evidence="1">Nucleus</location>
    </subcellularLocation>
</comment>
<dbReference type="PANTHER" id="PTHR15641">
    <property type="entry name" value="ELONGATOR COMPLEX PROTEIN 5"/>
    <property type="match status" value="1"/>
</dbReference>
<evidence type="ECO:0000256" key="2">
    <source>
        <dbReference type="ARBA" id="ARBA00004496"/>
    </source>
</evidence>
<dbReference type="GO" id="GO:0005829">
    <property type="term" value="C:cytosol"/>
    <property type="evidence" value="ECO:0007669"/>
    <property type="project" value="TreeGrafter"/>
</dbReference>
<evidence type="ECO:0000256" key="4">
    <source>
        <dbReference type="ARBA" id="ARBA00009567"/>
    </source>
</evidence>
<dbReference type="EMBL" id="SSTE01012822">
    <property type="protein sequence ID" value="KAA0048462.1"/>
    <property type="molecule type" value="Genomic_DNA"/>
</dbReference>
<feature type="compositionally biased region" description="Acidic residues" evidence="9">
    <location>
        <begin position="474"/>
        <end position="491"/>
    </location>
</feature>
<dbReference type="Proteomes" id="UP000321947">
    <property type="component" value="Unassembled WGS sequence"/>
</dbReference>
<dbReference type="Pfam" id="PF10483">
    <property type="entry name" value="Elong_Iki1"/>
    <property type="match status" value="1"/>
</dbReference>
<keyword evidence="7" id="KW-0819">tRNA processing</keyword>
<evidence type="ECO:0000256" key="9">
    <source>
        <dbReference type="SAM" id="MobiDB-lite"/>
    </source>
</evidence>
<evidence type="ECO:0000313" key="13">
    <source>
        <dbReference type="Proteomes" id="UP000321947"/>
    </source>
</evidence>
<feature type="region of interest" description="Disordered" evidence="9">
    <location>
        <begin position="438"/>
        <end position="491"/>
    </location>
</feature>
<evidence type="ECO:0000313" key="11">
    <source>
        <dbReference type="EMBL" id="TYK28259.1"/>
    </source>
</evidence>
<feature type="compositionally biased region" description="Basic and acidic residues" evidence="9">
    <location>
        <begin position="438"/>
        <end position="449"/>
    </location>
</feature>
<comment type="caution">
    <text evidence="11">The sequence shown here is derived from an EMBL/GenBank/DDBJ whole genome shotgun (WGS) entry which is preliminary data.</text>
</comment>
<dbReference type="GO" id="GO:0005634">
    <property type="term" value="C:nucleus"/>
    <property type="evidence" value="ECO:0007669"/>
    <property type="project" value="UniProtKB-SubCell"/>
</dbReference>
<comment type="similarity">
    <text evidence="4">Belongs to the ELP5 family.</text>
</comment>
<proteinExistence type="inferred from homology"/>
<dbReference type="AlphaFoldDB" id="A0A5D3DY45"/>